<dbReference type="SUPFAM" id="SSF74853">
    <property type="entry name" value="Lamin A/C globular tail domain"/>
    <property type="match status" value="2"/>
</dbReference>
<comment type="caution">
    <text evidence="3">The sequence shown here is derived from an EMBL/GenBank/DDBJ whole genome shotgun (WGS) entry which is preliminary data.</text>
</comment>
<protein>
    <submittedName>
        <fullName evidence="3">Lamin tail-like protein</fullName>
    </submittedName>
</protein>
<proteinExistence type="predicted"/>
<evidence type="ECO:0000313" key="3">
    <source>
        <dbReference type="EMBL" id="PSL01930.1"/>
    </source>
</evidence>
<dbReference type="Gene3D" id="2.60.40.1260">
    <property type="entry name" value="Lamin Tail domain"/>
    <property type="match status" value="1"/>
</dbReference>
<dbReference type="Gene3D" id="2.60.40.4070">
    <property type="match status" value="1"/>
</dbReference>
<organism evidence="3 4">
    <name type="scientific">Cecembia rubra</name>
    <dbReference type="NCBI Taxonomy" id="1485585"/>
    <lineage>
        <taxon>Bacteria</taxon>
        <taxon>Pseudomonadati</taxon>
        <taxon>Bacteroidota</taxon>
        <taxon>Cytophagia</taxon>
        <taxon>Cytophagales</taxon>
        <taxon>Cyclobacteriaceae</taxon>
        <taxon>Cecembia</taxon>
    </lineage>
</organism>
<dbReference type="Gene3D" id="2.60.40.1220">
    <property type="match status" value="1"/>
</dbReference>
<dbReference type="PROSITE" id="PS51841">
    <property type="entry name" value="LTD"/>
    <property type="match status" value="2"/>
</dbReference>
<feature type="domain" description="LTD" evidence="2">
    <location>
        <begin position="563"/>
        <end position="682"/>
    </location>
</feature>
<dbReference type="Proteomes" id="UP000240708">
    <property type="component" value="Unassembled WGS sequence"/>
</dbReference>
<name>A0A2P8DXI8_9BACT</name>
<sequence>MFGVFLKKICIAIGLLVLLYQNKAFGQVQDFESSFRIVDHPQEFLPDWSANEVRSTAARVFQSNSEGRFGSRSLGVQAISSFAGEIYTHFHPQNFISPKIAFFAKTSQNGTGSRPALVNISFSKSGFEQWDYTLPVGEASSFPNQNTEYRLYEIPLPLTLHEEEKVFIRIQVLYGPGTGSAARFFMDDFGIYNGEEVVDPVAIRSAYLMDPYRLALHLDKGIFPPEQSQIRIQGSNNIELVFPADTLLFLHSNEPFPKGILSVQLENLRDKNGTVTPIITVQVDNSKIDIGALLIVRPDQLLVSFSQEFLESSVSQTGNFLLGNQSPISIDVLENGYQVLLTFSNEFNLNTLLVFETKGIIDKELNSGEVPMRRSFFYRDFIDDLFLIEQDRIEIIHEIDIDPNSVLADGFKIEDVEELSFEVQFPISSRIQLIFKVPFEEGPVYNLLLPHRKSARGFPIHASKREFFWDRTAPELVQVQPVDRNKLLAVFSEPLDPAFMVVPENYLIDESNPNQIILQNNNSSALLSFPFEFENGRNYTLRVKKAVDLSGNYSEDLDFAFEFEISQGLGFKEIVINEVMPAPRAGNPLPNVEYVELYNTTDKSIYLGGLQLANSRRTTTLPSAVIGPKSYLLLCPRARISDLAPFGEVVGLTNWPTLLNSADQVKLLNSQGLVLDSLNYTTASFGGSSFAQGGFSLEIVNPYLSCNLPGNIKSSQHEKRGTPGKKNSVYATVSDLSGPKFVKSSWLGNRQVLLTFSKILNPNTINFPVEVVPRLEISRMSPGPSPDQLWIEFNEELQEGKKYNLKFKNLRDCLGNLIGEGEIVWVVRPSVATAGDLVINEVLFNARVNAPKFVEVYNRSDKFLNLKDWKLANHNSSQQIANRRILFSDDFIIEPYSFLVFTTDSEKLHQEYPKGNRSSFIQYSSLPSYPITSGNVVLLNPTEDIIETFSYHERMHHPLLRERRGVSLERLSPFKAVNDPNNWQSASASSGFATPGTRNSQAFEGHQGLGISIHPKVFAPDIPGQSAFVTISYKMENGGKTANIRIYAVNGSLIREICQNAVLGEEGFFLWDGTDIQGRKVRPGHYIVLAEIYDLDGTIMRIKNTAVVGTNL</sequence>
<dbReference type="RefSeq" id="WP_106568383.1">
    <property type="nucleotide sequence ID" value="NZ_PYGF01000011.1"/>
</dbReference>
<evidence type="ECO:0000259" key="2">
    <source>
        <dbReference type="PROSITE" id="PS51841"/>
    </source>
</evidence>
<dbReference type="EMBL" id="PYGF01000011">
    <property type="protein sequence ID" value="PSL01930.1"/>
    <property type="molecule type" value="Genomic_DNA"/>
</dbReference>
<keyword evidence="4" id="KW-1185">Reference proteome</keyword>
<dbReference type="InterPro" id="IPR001322">
    <property type="entry name" value="Lamin_tail_dom"/>
</dbReference>
<dbReference type="OrthoDB" id="9758406at2"/>
<dbReference type="InterPro" id="IPR036415">
    <property type="entry name" value="Lamin_tail_dom_sf"/>
</dbReference>
<dbReference type="InterPro" id="IPR014755">
    <property type="entry name" value="Cu-Rt/internalin_Ig-like"/>
</dbReference>
<accession>A0A2P8DXI8</accession>
<reference evidence="3 4" key="1">
    <citation type="submission" date="2018-03" db="EMBL/GenBank/DDBJ databases">
        <title>Genomic Encyclopedia of Archaeal and Bacterial Type Strains, Phase II (KMG-II): from individual species to whole genera.</title>
        <authorList>
            <person name="Goeker M."/>
        </authorList>
    </citation>
    <scope>NUCLEOTIDE SEQUENCE [LARGE SCALE GENOMIC DNA]</scope>
    <source>
        <strain evidence="3 4">DSM 28057</strain>
    </source>
</reference>
<feature type="domain" description="LTD" evidence="2">
    <location>
        <begin position="827"/>
        <end position="953"/>
    </location>
</feature>
<dbReference type="AlphaFoldDB" id="A0A2P8DXI8"/>
<dbReference type="Pfam" id="PF00932">
    <property type="entry name" value="LTD"/>
    <property type="match status" value="2"/>
</dbReference>
<evidence type="ECO:0000313" key="4">
    <source>
        <dbReference type="Proteomes" id="UP000240708"/>
    </source>
</evidence>
<keyword evidence="1" id="KW-0732">Signal</keyword>
<gene>
    <name evidence="3" type="ORF">CLV48_11119</name>
</gene>
<evidence type="ECO:0000256" key="1">
    <source>
        <dbReference type="ARBA" id="ARBA00022729"/>
    </source>
</evidence>